<comment type="caution">
    <text evidence="6">The sequence shown here is derived from an EMBL/GenBank/DDBJ whole genome shotgun (WGS) entry which is preliminary data.</text>
</comment>
<evidence type="ECO:0000259" key="5">
    <source>
        <dbReference type="PROSITE" id="PS50893"/>
    </source>
</evidence>
<dbReference type="SUPFAM" id="SSF52540">
    <property type="entry name" value="P-loop containing nucleoside triphosphate hydrolases"/>
    <property type="match status" value="1"/>
</dbReference>
<name>A0A931GHX7_9ACTN</name>
<evidence type="ECO:0000256" key="4">
    <source>
        <dbReference type="SAM" id="MobiDB-lite"/>
    </source>
</evidence>
<dbReference type="InterPro" id="IPR027417">
    <property type="entry name" value="P-loop_NTPase"/>
</dbReference>
<dbReference type="Pfam" id="PF00005">
    <property type="entry name" value="ABC_tran"/>
    <property type="match status" value="1"/>
</dbReference>
<proteinExistence type="predicted"/>
<evidence type="ECO:0000256" key="1">
    <source>
        <dbReference type="ARBA" id="ARBA00022448"/>
    </source>
</evidence>
<dbReference type="PANTHER" id="PTHR42939">
    <property type="entry name" value="ABC TRANSPORTER ATP-BINDING PROTEIN ALBC-RELATED"/>
    <property type="match status" value="1"/>
</dbReference>
<evidence type="ECO:0000256" key="3">
    <source>
        <dbReference type="ARBA" id="ARBA00022840"/>
    </source>
</evidence>
<keyword evidence="7" id="KW-1185">Reference proteome</keyword>
<dbReference type="SMART" id="SM00382">
    <property type="entry name" value="AAA"/>
    <property type="match status" value="1"/>
</dbReference>
<dbReference type="GO" id="GO:0005524">
    <property type="term" value="F:ATP binding"/>
    <property type="evidence" value="ECO:0007669"/>
    <property type="project" value="UniProtKB-KW"/>
</dbReference>
<feature type="compositionally biased region" description="Low complexity" evidence="4">
    <location>
        <begin position="201"/>
        <end position="214"/>
    </location>
</feature>
<keyword evidence="2" id="KW-0547">Nucleotide-binding</keyword>
<accession>A0A931GHX7</accession>
<reference evidence="6" key="1">
    <citation type="submission" date="2020-11" db="EMBL/GenBank/DDBJ databases">
        <title>Sequencing the genomes of 1000 actinobacteria strains.</title>
        <authorList>
            <person name="Klenk H.-P."/>
        </authorList>
    </citation>
    <scope>NUCLEOTIDE SEQUENCE</scope>
    <source>
        <strain evidence="6">DSM 43175</strain>
    </source>
</reference>
<keyword evidence="1" id="KW-0813">Transport</keyword>
<evidence type="ECO:0000313" key="7">
    <source>
        <dbReference type="Proteomes" id="UP000614047"/>
    </source>
</evidence>
<dbReference type="InterPro" id="IPR003439">
    <property type="entry name" value="ABC_transporter-like_ATP-bd"/>
</dbReference>
<dbReference type="Proteomes" id="UP000614047">
    <property type="component" value="Unassembled WGS sequence"/>
</dbReference>
<keyword evidence="3" id="KW-0067">ATP-binding</keyword>
<feature type="region of interest" description="Disordered" evidence="4">
    <location>
        <begin position="201"/>
        <end position="256"/>
    </location>
</feature>
<dbReference type="Gene3D" id="3.40.50.300">
    <property type="entry name" value="P-loop containing nucleotide triphosphate hydrolases"/>
    <property type="match status" value="1"/>
</dbReference>
<dbReference type="AlphaFoldDB" id="A0A931GHX7"/>
<sequence>MRLERVSFRYHRRGPWVLRDVTLSLPRGRVIEVTGRNGAGKSTFLRLVAGLRTPRGGAITGRPGTVGYAPERFPADQPFTVRAYLTHMAAMRKAPRSSITTWARRLAFEPLLDTRLPDLSKGSAQKVGLAQALLAAPDLLILDEPFAGLDAATRDSLPSLMADLAAEGTTVVVSDHQRCLAALPDLVRVHIAGTTAHLVPAPTSDAAADPAGAPLVRADPPGREGGTDPAGQADGGGRAGTAADPDDEASLGSEGGEGAWRVVEVVVPAGQAEQVISKLRADGFEVREPRR</sequence>
<dbReference type="EMBL" id="JADOUA010000001">
    <property type="protein sequence ID" value="MBG6087785.1"/>
    <property type="molecule type" value="Genomic_DNA"/>
</dbReference>
<dbReference type="GO" id="GO:0016887">
    <property type="term" value="F:ATP hydrolysis activity"/>
    <property type="evidence" value="ECO:0007669"/>
    <property type="project" value="InterPro"/>
</dbReference>
<protein>
    <submittedName>
        <fullName evidence="6">ABC-type Mn2+/Zn2+ transport system ATPase subunit</fullName>
    </submittedName>
</protein>
<dbReference type="InterPro" id="IPR051782">
    <property type="entry name" value="ABC_Transporter_VariousFunc"/>
</dbReference>
<dbReference type="PANTHER" id="PTHR42939:SF1">
    <property type="entry name" value="ABC TRANSPORTER ATP-BINDING PROTEIN ALBC-RELATED"/>
    <property type="match status" value="1"/>
</dbReference>
<organism evidence="6 7">
    <name type="scientific">Actinomadura viridis</name>
    <dbReference type="NCBI Taxonomy" id="58110"/>
    <lineage>
        <taxon>Bacteria</taxon>
        <taxon>Bacillati</taxon>
        <taxon>Actinomycetota</taxon>
        <taxon>Actinomycetes</taxon>
        <taxon>Streptosporangiales</taxon>
        <taxon>Thermomonosporaceae</taxon>
        <taxon>Actinomadura</taxon>
    </lineage>
</organism>
<dbReference type="PROSITE" id="PS50893">
    <property type="entry name" value="ABC_TRANSPORTER_2"/>
    <property type="match status" value="1"/>
</dbReference>
<evidence type="ECO:0000313" key="6">
    <source>
        <dbReference type="EMBL" id="MBG6087785.1"/>
    </source>
</evidence>
<evidence type="ECO:0000256" key="2">
    <source>
        <dbReference type="ARBA" id="ARBA00022741"/>
    </source>
</evidence>
<dbReference type="RefSeq" id="WP_197010599.1">
    <property type="nucleotide sequence ID" value="NZ_BAABES010000008.1"/>
</dbReference>
<gene>
    <name evidence="6" type="ORF">IW256_001898</name>
</gene>
<dbReference type="InterPro" id="IPR003593">
    <property type="entry name" value="AAA+_ATPase"/>
</dbReference>
<feature type="domain" description="ABC transporter" evidence="5">
    <location>
        <begin position="1"/>
        <end position="219"/>
    </location>
</feature>